<dbReference type="PROSITE" id="PS50011">
    <property type="entry name" value="PROTEIN_KINASE_DOM"/>
    <property type="match status" value="1"/>
</dbReference>
<keyword evidence="4" id="KW-1185">Reference proteome</keyword>
<dbReference type="GO" id="GO:0004674">
    <property type="term" value="F:protein serine/threonine kinase activity"/>
    <property type="evidence" value="ECO:0007669"/>
    <property type="project" value="TreeGrafter"/>
</dbReference>
<dbReference type="InterPro" id="IPR011009">
    <property type="entry name" value="Kinase-like_dom_sf"/>
</dbReference>
<comment type="caution">
    <text evidence="3">The sequence shown here is derived from an EMBL/GenBank/DDBJ whole genome shotgun (WGS) entry which is preliminary data.</text>
</comment>
<dbReference type="GO" id="GO:0005524">
    <property type="term" value="F:ATP binding"/>
    <property type="evidence" value="ECO:0007669"/>
    <property type="project" value="InterPro"/>
</dbReference>
<feature type="compositionally biased region" description="Basic residues" evidence="1">
    <location>
        <begin position="1"/>
        <end position="14"/>
    </location>
</feature>
<evidence type="ECO:0000256" key="1">
    <source>
        <dbReference type="SAM" id="MobiDB-lite"/>
    </source>
</evidence>
<dbReference type="Gene3D" id="1.10.510.10">
    <property type="entry name" value="Transferase(Phosphotransferase) domain 1"/>
    <property type="match status" value="2"/>
</dbReference>
<gene>
    <name evidence="3" type="ORF">B0T18DRAFT_330040</name>
</gene>
<name>A0AA40ER63_9PEZI</name>
<dbReference type="Pfam" id="PF00069">
    <property type="entry name" value="Pkinase"/>
    <property type="match status" value="1"/>
</dbReference>
<reference evidence="3" key="1">
    <citation type="submission" date="2023-06" db="EMBL/GenBank/DDBJ databases">
        <title>Genome-scale phylogeny and comparative genomics of the fungal order Sordariales.</title>
        <authorList>
            <consortium name="Lawrence Berkeley National Laboratory"/>
            <person name="Hensen N."/>
            <person name="Bonometti L."/>
            <person name="Westerberg I."/>
            <person name="Brannstrom I.O."/>
            <person name="Guillou S."/>
            <person name="Cros-Aarteil S."/>
            <person name="Calhoun S."/>
            <person name="Haridas S."/>
            <person name="Kuo A."/>
            <person name="Mondo S."/>
            <person name="Pangilinan J."/>
            <person name="Riley R."/>
            <person name="LaButti K."/>
            <person name="Andreopoulos B."/>
            <person name="Lipzen A."/>
            <person name="Chen C."/>
            <person name="Yanf M."/>
            <person name="Daum C."/>
            <person name="Ng V."/>
            <person name="Clum A."/>
            <person name="Steindorff A."/>
            <person name="Ohm R."/>
            <person name="Martin F."/>
            <person name="Silar P."/>
            <person name="Natvig D."/>
            <person name="Lalanne C."/>
            <person name="Gautier V."/>
            <person name="Ament-velasquez S.L."/>
            <person name="Kruys A."/>
            <person name="Hutchinson M.I."/>
            <person name="Powell A.J."/>
            <person name="Barry K."/>
            <person name="Miller A.N."/>
            <person name="Grigoriev I.V."/>
            <person name="Debuchy R."/>
            <person name="Gladieux P."/>
            <person name="Thoren M.H."/>
            <person name="Johannesson H."/>
        </authorList>
    </citation>
    <scope>NUCLEOTIDE SEQUENCE</scope>
    <source>
        <strain evidence="3">SMH3187-1</strain>
    </source>
</reference>
<dbReference type="PANTHER" id="PTHR24359">
    <property type="entry name" value="SERINE/THREONINE-PROTEIN KINASE SBK1"/>
    <property type="match status" value="1"/>
</dbReference>
<dbReference type="SUPFAM" id="SSF56112">
    <property type="entry name" value="Protein kinase-like (PK-like)"/>
    <property type="match status" value="1"/>
</dbReference>
<organism evidence="3 4">
    <name type="scientific">Schizothecium vesticola</name>
    <dbReference type="NCBI Taxonomy" id="314040"/>
    <lineage>
        <taxon>Eukaryota</taxon>
        <taxon>Fungi</taxon>
        <taxon>Dikarya</taxon>
        <taxon>Ascomycota</taxon>
        <taxon>Pezizomycotina</taxon>
        <taxon>Sordariomycetes</taxon>
        <taxon>Sordariomycetidae</taxon>
        <taxon>Sordariales</taxon>
        <taxon>Schizotheciaceae</taxon>
        <taxon>Schizothecium</taxon>
    </lineage>
</organism>
<dbReference type="InterPro" id="IPR001245">
    <property type="entry name" value="Ser-Thr/Tyr_kinase_cat_dom"/>
</dbReference>
<dbReference type="SMART" id="SM00220">
    <property type="entry name" value="S_TKc"/>
    <property type="match status" value="1"/>
</dbReference>
<accession>A0AA40ER63</accession>
<dbReference type="PANTHER" id="PTHR24359:SF1">
    <property type="entry name" value="INHIBITOR OF NUCLEAR FACTOR KAPPA-B KINASE EPSILON SUBUNIT HOMOLOG 1-RELATED"/>
    <property type="match status" value="1"/>
</dbReference>
<dbReference type="AlphaFoldDB" id="A0AA40ER63"/>
<evidence type="ECO:0000313" key="3">
    <source>
        <dbReference type="EMBL" id="KAK0744018.1"/>
    </source>
</evidence>
<sequence>MFKVLFPRRGKGKRRQADPEKDRQDDLEKHRQDEVRKLREEIQDSIRNSYDDKRFLPAGQIDKLADVNRISAVLSGPASDELVTFVLENARKIFLALVLCGDSISANDLASIMRACQARGMSDKELPVPRGLSCLGCGDSDRCNPGHNQPLEVLHDGRWKSIKFRFLDDQRTINPPVFRDAEFVYELTADCVLPFTSTGPSERHGHFSTVSEAILHQDHYVPDARHGGQVESRKPIRVAWKKMKHLDEPGYDVEKAWKHEVSALRDIRSLRHKHLIRPLAAIKHGREHSIMFEWADGGSLRDFWKKIDTEALTADRVMCVLEQLHGLAGALAELHNTNNRTKTGLATRGTSLLPLGRSVPISPVRPVTPPLDARKPAGPALLQVPYIHVQRDSSDDESRMGSDIDRSYASDETDLDGEVHWRHGDLKPDNILQFRDPSANGWLGTLKIADLGLAKQHILQTSRRYEQTQQRYTTSQYEAPEAMANLHAPRSRRYDIWSMGCVIFEFVIFLLYGPRGLDAFYDERKPRPNSTDTLYFNLDIDQDMADLSGIASYWIIQTLKNPECSRKEGSAIADLVFLVRDRLLVVGLPDESSAQGQGVQYRADAGELQARLGKIWKTARDSEARKENYLLAKPVVALSPIPRSSGLQETATRRETGRHLRAPGQAQRQNHV</sequence>
<dbReference type="Pfam" id="PF07714">
    <property type="entry name" value="PK_Tyr_Ser-Thr"/>
    <property type="match status" value="1"/>
</dbReference>
<proteinExistence type="predicted"/>
<feature type="domain" description="Protein kinase" evidence="2">
    <location>
        <begin position="196"/>
        <end position="578"/>
    </location>
</feature>
<evidence type="ECO:0000313" key="4">
    <source>
        <dbReference type="Proteomes" id="UP001172155"/>
    </source>
</evidence>
<dbReference type="EMBL" id="JAUKUD010000005">
    <property type="protein sequence ID" value="KAK0744018.1"/>
    <property type="molecule type" value="Genomic_DNA"/>
</dbReference>
<feature type="region of interest" description="Disordered" evidence="1">
    <location>
        <begin position="1"/>
        <end position="34"/>
    </location>
</feature>
<feature type="region of interest" description="Disordered" evidence="1">
    <location>
        <begin position="643"/>
        <end position="672"/>
    </location>
</feature>
<dbReference type="Proteomes" id="UP001172155">
    <property type="component" value="Unassembled WGS sequence"/>
</dbReference>
<evidence type="ECO:0000259" key="2">
    <source>
        <dbReference type="PROSITE" id="PS50011"/>
    </source>
</evidence>
<dbReference type="InterPro" id="IPR000719">
    <property type="entry name" value="Prot_kinase_dom"/>
</dbReference>
<feature type="compositionally biased region" description="Basic and acidic residues" evidence="1">
    <location>
        <begin position="15"/>
        <end position="34"/>
    </location>
</feature>
<protein>
    <recommendedName>
        <fullName evidence="2">Protein kinase domain-containing protein</fullName>
    </recommendedName>
</protein>